<evidence type="ECO:0000256" key="1">
    <source>
        <dbReference type="ARBA" id="ARBA00022630"/>
    </source>
</evidence>
<dbReference type="OrthoDB" id="1716816at2759"/>
<dbReference type="AlphaFoldDB" id="A0A024G353"/>
<evidence type="ECO:0000313" key="4">
    <source>
        <dbReference type="EMBL" id="CCI41278.1"/>
    </source>
</evidence>
<dbReference type="Gene3D" id="3.40.30.120">
    <property type="match status" value="1"/>
</dbReference>
<dbReference type="InterPro" id="IPR002938">
    <property type="entry name" value="FAD-bd"/>
</dbReference>
<dbReference type="GO" id="GO:0005739">
    <property type="term" value="C:mitochondrion"/>
    <property type="evidence" value="ECO:0007669"/>
    <property type="project" value="TreeGrafter"/>
</dbReference>
<name>A0A024G353_9STRA</name>
<dbReference type="InterPro" id="IPR050641">
    <property type="entry name" value="RIFMO-like"/>
</dbReference>
<dbReference type="InterPro" id="IPR036188">
    <property type="entry name" value="FAD/NAD-bd_sf"/>
</dbReference>
<dbReference type="PRINTS" id="PR00420">
    <property type="entry name" value="RNGMNOXGNASE"/>
</dbReference>
<dbReference type="GO" id="GO:0071949">
    <property type="term" value="F:FAD binding"/>
    <property type="evidence" value="ECO:0007669"/>
    <property type="project" value="InterPro"/>
</dbReference>
<dbReference type="SUPFAM" id="SSF51905">
    <property type="entry name" value="FAD/NAD(P)-binding domain"/>
    <property type="match status" value="1"/>
</dbReference>
<evidence type="ECO:0000256" key="2">
    <source>
        <dbReference type="ARBA" id="ARBA00022827"/>
    </source>
</evidence>
<protein>
    <recommendedName>
        <fullName evidence="3">FAD-binding domain-containing protein</fullName>
    </recommendedName>
</protein>
<proteinExistence type="predicted"/>
<dbReference type="Gene3D" id="3.30.9.10">
    <property type="entry name" value="D-Amino Acid Oxidase, subunit A, domain 2"/>
    <property type="match status" value="1"/>
</dbReference>
<dbReference type="Pfam" id="PF01494">
    <property type="entry name" value="FAD_binding_3"/>
    <property type="match status" value="1"/>
</dbReference>
<dbReference type="EMBL" id="CAIX01000017">
    <property type="protein sequence ID" value="CCI41278.1"/>
    <property type="molecule type" value="Genomic_DNA"/>
</dbReference>
<dbReference type="GO" id="GO:0016709">
    <property type="term" value="F:oxidoreductase activity, acting on paired donors, with incorporation or reduction of molecular oxygen, NAD(P)H as one donor, and incorporation of one atom of oxygen"/>
    <property type="evidence" value="ECO:0007669"/>
    <property type="project" value="UniProtKB-ARBA"/>
</dbReference>
<evidence type="ECO:0000313" key="5">
    <source>
        <dbReference type="Proteomes" id="UP000053237"/>
    </source>
</evidence>
<evidence type="ECO:0000259" key="3">
    <source>
        <dbReference type="Pfam" id="PF01494"/>
    </source>
</evidence>
<reference evidence="4 5" key="1">
    <citation type="submission" date="2012-05" db="EMBL/GenBank/DDBJ databases">
        <title>Recombination and specialization in a pathogen metapopulation.</title>
        <authorList>
            <person name="Gardiner A."/>
            <person name="Kemen E."/>
            <person name="Schultz-Larsen T."/>
            <person name="MacLean D."/>
            <person name="Van Oosterhout C."/>
            <person name="Jones J.D.G."/>
        </authorList>
    </citation>
    <scope>NUCLEOTIDE SEQUENCE [LARGE SCALE GENOMIC DNA]</scope>
    <source>
        <strain evidence="4 5">Ac Nc2</strain>
    </source>
</reference>
<keyword evidence="1" id="KW-0285">Flavoprotein</keyword>
<dbReference type="Proteomes" id="UP000053237">
    <property type="component" value="Unassembled WGS sequence"/>
</dbReference>
<keyword evidence="2" id="KW-0274">FAD</keyword>
<dbReference type="PANTHER" id="PTHR43004:SF6">
    <property type="entry name" value="FAD_NAD(P)-BINDING OXIDOREDUCTASE FAMILY PROTEIN"/>
    <property type="match status" value="1"/>
</dbReference>
<dbReference type="Gene3D" id="3.50.50.60">
    <property type="entry name" value="FAD/NAD(P)-binding domain"/>
    <property type="match status" value="1"/>
</dbReference>
<sequence>MLSNQWKDYVYCSKVQKLHVFATIDQIPTSHMSTSKRKNVSNMLSPTQFVHFPQNQFEQLLSDVLRENQVIVERGVELVDLTPSNSPELLPQVKLRHLSRVGTNREYEHYTPDYVIGADGAHSLVRKLSNIDLLGAKNLQSLVNIHFTCPKVSKVIIAISRHFFDSVSSMLYFIFNPEVIGVLIAHDYGKGEFVLQVPFFPPHESIELDFTRQKCFYKIKSFLPNDMKFLPEDLSIHSIGQWQMAARIAESFHDKSRRVILMGDAAHQFPPAGGFGMNTGIQDAHNLAWKLGYIMQGEAGKIGSTREEILDSYQQERMCIANMTLKLSIRNVDRTMRVPSALQLSHKSAKNLTHFLNSPTLNQLLPNSMRRGILKNLMAIGTLPLHLASSKNNLVGQLLQAEARKIVESRQSLAMLFYHFDIGYSYRTTYWFERARTLMEDKVLNYSSFYTLNNTAERSSEQHIYRPLFEIGMRFPHIWLSKKSLNGEISILSSLSLYWDIIHKPRAEILHEASEKQLLPFLLILNEDLILSHITQSLKSKIEHIDVISIKTGEAKDQPECETFFAKENDILWNEFRRSSLAILIRPDGHIGHIWPLPSETITLDEVKIAICSSIKMAST</sequence>
<feature type="domain" description="FAD-binding" evidence="3">
    <location>
        <begin position="35"/>
        <end position="324"/>
    </location>
</feature>
<keyword evidence="5" id="KW-1185">Reference proteome</keyword>
<gene>
    <name evidence="4" type="ORF">BN9_020620</name>
</gene>
<dbReference type="STRING" id="65357.A0A024G353"/>
<comment type="caution">
    <text evidence="4">The sequence shown here is derived from an EMBL/GenBank/DDBJ whole genome shotgun (WGS) entry which is preliminary data.</text>
</comment>
<dbReference type="GO" id="GO:0006744">
    <property type="term" value="P:ubiquinone biosynthetic process"/>
    <property type="evidence" value="ECO:0007669"/>
    <property type="project" value="TreeGrafter"/>
</dbReference>
<accession>A0A024G353</accession>
<dbReference type="PANTHER" id="PTHR43004">
    <property type="entry name" value="TRK SYSTEM POTASSIUM UPTAKE PROTEIN"/>
    <property type="match status" value="1"/>
</dbReference>
<organism evidence="4 5">
    <name type="scientific">Albugo candida</name>
    <dbReference type="NCBI Taxonomy" id="65357"/>
    <lineage>
        <taxon>Eukaryota</taxon>
        <taxon>Sar</taxon>
        <taxon>Stramenopiles</taxon>
        <taxon>Oomycota</taxon>
        <taxon>Peronosporomycetes</taxon>
        <taxon>Albuginales</taxon>
        <taxon>Albuginaceae</taxon>
        <taxon>Albugo</taxon>
    </lineage>
</organism>
<dbReference type="InParanoid" id="A0A024G353"/>